<evidence type="ECO:0000313" key="2">
    <source>
        <dbReference type="EMBL" id="GEM38351.1"/>
    </source>
</evidence>
<feature type="compositionally biased region" description="Basic and acidic residues" evidence="1">
    <location>
        <begin position="1"/>
        <end position="12"/>
    </location>
</feature>
<dbReference type="AlphaFoldDB" id="A0A511MD03"/>
<gene>
    <name evidence="2" type="ORF">NN4_28700</name>
</gene>
<reference evidence="2 3" key="1">
    <citation type="submission" date="2019-07" db="EMBL/GenBank/DDBJ databases">
        <title>Whole genome shotgun sequence of Nocardia ninae NBRC 108245.</title>
        <authorList>
            <person name="Hosoyama A."/>
            <person name="Uohara A."/>
            <person name="Ohji S."/>
            <person name="Ichikawa N."/>
        </authorList>
    </citation>
    <scope>NUCLEOTIDE SEQUENCE [LARGE SCALE GENOMIC DNA]</scope>
    <source>
        <strain evidence="2 3">NBRC 108245</strain>
    </source>
</reference>
<accession>A0A511MD03</accession>
<evidence type="ECO:0000256" key="1">
    <source>
        <dbReference type="SAM" id="MobiDB-lite"/>
    </source>
</evidence>
<dbReference type="RefSeq" id="WP_147130533.1">
    <property type="nucleotide sequence ID" value="NZ_BJXA01000015.1"/>
</dbReference>
<feature type="region of interest" description="Disordered" evidence="1">
    <location>
        <begin position="1"/>
        <end position="47"/>
    </location>
</feature>
<dbReference type="OrthoDB" id="450143at2"/>
<protein>
    <submittedName>
        <fullName evidence="2">Uncharacterized protein</fullName>
    </submittedName>
</protein>
<comment type="caution">
    <text evidence="2">The sequence shown here is derived from an EMBL/GenBank/DDBJ whole genome shotgun (WGS) entry which is preliminary data.</text>
</comment>
<keyword evidence="3" id="KW-1185">Reference proteome</keyword>
<name>A0A511MD03_9NOCA</name>
<evidence type="ECO:0000313" key="3">
    <source>
        <dbReference type="Proteomes" id="UP000321424"/>
    </source>
</evidence>
<dbReference type="Proteomes" id="UP000321424">
    <property type="component" value="Unassembled WGS sequence"/>
</dbReference>
<organism evidence="2 3">
    <name type="scientific">Nocardia ninae NBRC 108245</name>
    <dbReference type="NCBI Taxonomy" id="1210091"/>
    <lineage>
        <taxon>Bacteria</taxon>
        <taxon>Bacillati</taxon>
        <taxon>Actinomycetota</taxon>
        <taxon>Actinomycetes</taxon>
        <taxon>Mycobacteriales</taxon>
        <taxon>Nocardiaceae</taxon>
        <taxon>Nocardia</taxon>
    </lineage>
</organism>
<dbReference type="EMBL" id="BJXA01000015">
    <property type="protein sequence ID" value="GEM38351.1"/>
    <property type="molecule type" value="Genomic_DNA"/>
</dbReference>
<proteinExistence type="predicted"/>
<sequence length="158" mass="17781">MDKPPLYRKDNTTARGSRPRGGEYRHRRNTKRTAESDVTQEGMGRATDRGRDYTPLFRFLLSRVGSGWAATLAEAKSRLDQSEPIYWLVAVQESDRRDYVRIGESTYYSGLYVASDGTLQIVNPDINESSLDPQCACCTYTFNGIRFTRPAPSGTLPS</sequence>